<dbReference type="AlphaFoldDB" id="A0A165KED9"/>
<proteinExistence type="predicted"/>
<reference evidence="2 3" key="1">
    <citation type="journal article" date="2016" name="Mol. Biol. Evol.">
        <title>Comparative Genomics of Early-Diverging Mushroom-Forming Fungi Provides Insights into the Origins of Lignocellulose Decay Capabilities.</title>
        <authorList>
            <person name="Nagy L.G."/>
            <person name="Riley R."/>
            <person name="Tritt A."/>
            <person name="Adam C."/>
            <person name="Daum C."/>
            <person name="Floudas D."/>
            <person name="Sun H."/>
            <person name="Yadav J.S."/>
            <person name="Pangilinan J."/>
            <person name="Larsson K.H."/>
            <person name="Matsuura K."/>
            <person name="Barry K."/>
            <person name="Labutti K."/>
            <person name="Kuo R."/>
            <person name="Ohm R.A."/>
            <person name="Bhattacharya S.S."/>
            <person name="Shirouzu T."/>
            <person name="Yoshinaga Y."/>
            <person name="Martin F.M."/>
            <person name="Grigoriev I.V."/>
            <person name="Hibbett D.S."/>
        </authorList>
    </citation>
    <scope>NUCLEOTIDE SEQUENCE [LARGE SCALE GENOMIC DNA]</scope>
    <source>
        <strain evidence="2 3">L-15889</strain>
    </source>
</reference>
<feature type="compositionally biased region" description="Basic and acidic residues" evidence="1">
    <location>
        <begin position="172"/>
        <end position="181"/>
    </location>
</feature>
<evidence type="ECO:0000313" key="2">
    <source>
        <dbReference type="EMBL" id="KZT63028.1"/>
    </source>
</evidence>
<organism evidence="2 3">
    <name type="scientific">Daedalea quercina L-15889</name>
    <dbReference type="NCBI Taxonomy" id="1314783"/>
    <lineage>
        <taxon>Eukaryota</taxon>
        <taxon>Fungi</taxon>
        <taxon>Dikarya</taxon>
        <taxon>Basidiomycota</taxon>
        <taxon>Agaricomycotina</taxon>
        <taxon>Agaricomycetes</taxon>
        <taxon>Polyporales</taxon>
        <taxon>Fomitopsis</taxon>
    </lineage>
</organism>
<dbReference type="OrthoDB" id="2802569at2759"/>
<name>A0A165KED9_9APHY</name>
<gene>
    <name evidence="2" type="ORF">DAEQUDRAFT_771031</name>
</gene>
<evidence type="ECO:0000256" key="1">
    <source>
        <dbReference type="SAM" id="MobiDB-lite"/>
    </source>
</evidence>
<feature type="region of interest" description="Disordered" evidence="1">
    <location>
        <begin position="148"/>
        <end position="181"/>
    </location>
</feature>
<dbReference type="Gene3D" id="2.40.70.10">
    <property type="entry name" value="Acid Proteases"/>
    <property type="match status" value="1"/>
</dbReference>
<protein>
    <submittedName>
        <fullName evidence="2">Uncharacterized protein</fullName>
    </submittedName>
</protein>
<keyword evidence="3" id="KW-1185">Reference proteome</keyword>
<dbReference type="InterPro" id="IPR021109">
    <property type="entry name" value="Peptidase_aspartic_dom_sf"/>
</dbReference>
<evidence type="ECO:0000313" key="3">
    <source>
        <dbReference type="Proteomes" id="UP000076727"/>
    </source>
</evidence>
<dbReference type="EMBL" id="KV429352">
    <property type="protein sequence ID" value="KZT63028.1"/>
    <property type="molecule type" value="Genomic_DNA"/>
</dbReference>
<dbReference type="STRING" id="1314783.A0A165KED9"/>
<dbReference type="Proteomes" id="UP000076727">
    <property type="component" value="Unassembled WGS sequence"/>
</dbReference>
<accession>A0A165KED9</accession>
<dbReference type="CDD" id="cd00303">
    <property type="entry name" value="retropepsin_like"/>
    <property type="match status" value="1"/>
</dbReference>
<sequence>MATYIHPCLVIKLRLSTTPLARPIPIFNVDDTPNKKGTITHSVALQYRWKGTTKVVKAYVTGIGQQDIILGHEWLQKENPVIDWKSSQMKFNDHECWTRVAVEPPSFKEFLHQCDGKEQAFCCKKTMQESIKEPQKILQTLIEKVPDSEWDFSPDPPNKLTSSILDEPIEELLNHPPDEPA</sequence>